<evidence type="ECO:0000256" key="8">
    <source>
        <dbReference type="ARBA" id="ARBA00022927"/>
    </source>
</evidence>
<dbReference type="InterPro" id="IPR012823">
    <property type="entry name" value="Flagell_FliJ"/>
</dbReference>
<evidence type="ECO:0000313" key="12">
    <source>
        <dbReference type="EMBL" id="ADI01736.1"/>
    </source>
</evidence>
<evidence type="ECO:0000256" key="6">
    <source>
        <dbReference type="ARBA" id="ARBA00022500"/>
    </source>
</evidence>
<dbReference type="InterPro" id="IPR053716">
    <property type="entry name" value="Flag_assembly_chemotaxis_eff"/>
</dbReference>
<dbReference type="STRING" id="643648.Slip_0957"/>
<evidence type="ECO:0000256" key="4">
    <source>
        <dbReference type="ARBA" id="ARBA00022448"/>
    </source>
</evidence>
<dbReference type="EMBL" id="CP002048">
    <property type="protein sequence ID" value="ADI01736.1"/>
    <property type="molecule type" value="Genomic_DNA"/>
</dbReference>
<evidence type="ECO:0000256" key="11">
    <source>
        <dbReference type="SAM" id="Coils"/>
    </source>
</evidence>
<keyword evidence="10" id="KW-1006">Bacterial flagellum protein export</keyword>
<keyword evidence="7" id="KW-1005">Bacterial flagellum biogenesis</keyword>
<proteinExistence type="inferred from homology"/>
<keyword evidence="12" id="KW-0966">Cell projection</keyword>
<dbReference type="GO" id="GO:0005886">
    <property type="term" value="C:plasma membrane"/>
    <property type="evidence" value="ECO:0007669"/>
    <property type="project" value="UniProtKB-SubCell"/>
</dbReference>
<evidence type="ECO:0000256" key="9">
    <source>
        <dbReference type="ARBA" id="ARBA00023136"/>
    </source>
</evidence>
<evidence type="ECO:0000256" key="3">
    <source>
        <dbReference type="ARBA" id="ARBA00020392"/>
    </source>
</evidence>
<evidence type="ECO:0000256" key="5">
    <source>
        <dbReference type="ARBA" id="ARBA00022475"/>
    </source>
</evidence>
<protein>
    <recommendedName>
        <fullName evidence="3">Flagellar FliJ protein</fullName>
    </recommendedName>
</protein>
<evidence type="ECO:0000256" key="7">
    <source>
        <dbReference type="ARBA" id="ARBA00022795"/>
    </source>
</evidence>
<dbReference type="RefSeq" id="WP_013175138.1">
    <property type="nucleotide sequence ID" value="NC_014220.1"/>
</dbReference>
<dbReference type="Proteomes" id="UP000000378">
    <property type="component" value="Chromosome"/>
</dbReference>
<dbReference type="GO" id="GO:0015031">
    <property type="term" value="P:protein transport"/>
    <property type="evidence" value="ECO:0007669"/>
    <property type="project" value="UniProtKB-KW"/>
</dbReference>
<comment type="similarity">
    <text evidence="2">Belongs to the FliJ family.</text>
</comment>
<dbReference type="Gene3D" id="1.10.287.1700">
    <property type="match status" value="1"/>
</dbReference>
<reference evidence="12 13" key="2">
    <citation type="journal article" date="2010" name="Stand. Genomic Sci.">
        <title>Complete genome sequence of Syntrophothermus lipocalidus type strain (TGB-C1).</title>
        <authorList>
            <person name="Djao O.D."/>
            <person name="Zhang X."/>
            <person name="Lucas S."/>
            <person name="Lapidus A."/>
            <person name="Del Rio T.G."/>
            <person name="Nolan M."/>
            <person name="Tice H."/>
            <person name="Cheng J.F."/>
            <person name="Han C."/>
            <person name="Tapia R."/>
            <person name="Goodwin L."/>
            <person name="Pitluck S."/>
            <person name="Liolios K."/>
            <person name="Ivanova N."/>
            <person name="Mavromatis K."/>
            <person name="Mikhailova N."/>
            <person name="Ovchinnikova G."/>
            <person name="Pati A."/>
            <person name="Brambilla E."/>
            <person name="Chen A."/>
            <person name="Palaniappan K."/>
            <person name="Land M."/>
            <person name="Hauser L."/>
            <person name="Chang Y.J."/>
            <person name="Jeffries C.D."/>
            <person name="Rohde M."/>
            <person name="Sikorski J."/>
            <person name="Spring S."/>
            <person name="Goker M."/>
            <person name="Detter J.C."/>
            <person name="Woyke T."/>
            <person name="Bristow J."/>
            <person name="Eisen J.A."/>
            <person name="Markowitz V."/>
            <person name="Hugenholtz P."/>
            <person name="Kyrpides N.C."/>
            <person name="Klenk H.P."/>
        </authorList>
    </citation>
    <scope>NUCLEOTIDE SEQUENCE [LARGE SCALE GENOMIC DNA]</scope>
    <source>
        <strain evidence="13">DSM 12680 / TGB-C1</strain>
    </source>
</reference>
<evidence type="ECO:0000256" key="1">
    <source>
        <dbReference type="ARBA" id="ARBA00004413"/>
    </source>
</evidence>
<gene>
    <name evidence="12" type="ordered locus">Slip_0957</name>
</gene>
<evidence type="ECO:0000313" key="13">
    <source>
        <dbReference type="Proteomes" id="UP000000378"/>
    </source>
</evidence>
<dbReference type="GO" id="GO:0044781">
    <property type="term" value="P:bacterial-type flagellum organization"/>
    <property type="evidence" value="ECO:0007669"/>
    <property type="project" value="UniProtKB-KW"/>
</dbReference>
<reference evidence="13" key="1">
    <citation type="journal article" date="2010" name="Stand. Genomic Sci.">
        <title>Complete genome sequence of Syntrophothermus lipocalidus type strain (TGB-C1T).</title>
        <authorList>
            <consortium name="US DOE Joint Genome Institute (JGI-PGF)"/>
            <person name="Djao O."/>
            <person name="Zhang X."/>
            <person name="Lucas S."/>
            <person name="Lapidus A."/>
            <person name="Glavina Del Rio T."/>
            <person name="Nolan M."/>
            <person name="Tice H."/>
            <person name="Cheng J."/>
            <person name="Han C."/>
            <person name="Tapia R."/>
            <person name="Goodwin L."/>
            <person name="Pitluck S."/>
            <person name="Liolios K."/>
            <person name="Ivanova N."/>
            <person name="Mavromatis K."/>
            <person name="Mikhailova N."/>
            <person name="Ovchinnikova G."/>
            <person name="Pati A."/>
            <person name="Brambilla E."/>
            <person name="Chen A."/>
            <person name="Palaniappan K."/>
            <person name="Land M."/>
            <person name="Hauser L."/>
            <person name="Chang Y."/>
            <person name="Jeffries C."/>
            <person name="Rohde M."/>
            <person name="Sikorski J."/>
            <person name="Spring S."/>
            <person name="Goker M."/>
            <person name="Detter J."/>
            <person name="Woyke T."/>
            <person name="Bristow J."/>
            <person name="Eisen J."/>
            <person name="Markowitz V."/>
            <person name="Hugenholtz P."/>
            <person name="Kyrpides N."/>
            <person name="Klenk H."/>
        </authorList>
    </citation>
    <scope>NUCLEOTIDE SEQUENCE [LARGE SCALE GENOMIC DNA]</scope>
    <source>
        <strain evidence="13">DSM 12680 / TGB-C1</strain>
    </source>
</reference>
<evidence type="ECO:0000256" key="10">
    <source>
        <dbReference type="ARBA" id="ARBA00023225"/>
    </source>
</evidence>
<comment type="subcellular location">
    <subcellularLocation>
        <location evidence="1">Cell membrane</location>
        <topology evidence="1">Peripheral membrane protein</topology>
        <orientation evidence="1">Cytoplasmic side</orientation>
    </subcellularLocation>
</comment>
<name>D7CM01_SYNLT</name>
<dbReference type="GO" id="GO:0009288">
    <property type="term" value="C:bacterial-type flagellum"/>
    <property type="evidence" value="ECO:0007669"/>
    <property type="project" value="InterPro"/>
</dbReference>
<accession>D7CM01</accession>
<keyword evidence="9" id="KW-0472">Membrane</keyword>
<dbReference type="HOGENOM" id="CLU_139638_1_0_9"/>
<feature type="coiled-coil region" evidence="11">
    <location>
        <begin position="81"/>
        <end position="115"/>
    </location>
</feature>
<dbReference type="AlphaFoldDB" id="D7CM01"/>
<dbReference type="OrthoDB" id="1727315at2"/>
<keyword evidence="8" id="KW-0653">Protein transport</keyword>
<keyword evidence="4" id="KW-0813">Transport</keyword>
<dbReference type="Pfam" id="PF02050">
    <property type="entry name" value="FliJ"/>
    <property type="match status" value="1"/>
</dbReference>
<dbReference type="KEGG" id="slp:Slip_0957"/>
<keyword evidence="11" id="KW-0175">Coiled coil</keyword>
<dbReference type="GO" id="GO:0006935">
    <property type="term" value="P:chemotaxis"/>
    <property type="evidence" value="ECO:0007669"/>
    <property type="project" value="UniProtKB-KW"/>
</dbReference>
<organism evidence="12 13">
    <name type="scientific">Syntrophothermus lipocalidus (strain DSM 12680 / TGB-C1)</name>
    <dbReference type="NCBI Taxonomy" id="643648"/>
    <lineage>
        <taxon>Bacteria</taxon>
        <taxon>Bacillati</taxon>
        <taxon>Bacillota</taxon>
        <taxon>Clostridia</taxon>
        <taxon>Eubacteriales</taxon>
        <taxon>Syntrophomonadaceae</taxon>
        <taxon>Syntrophothermus</taxon>
    </lineage>
</organism>
<dbReference type="GO" id="GO:0071973">
    <property type="term" value="P:bacterial-type flagellum-dependent cell motility"/>
    <property type="evidence" value="ECO:0007669"/>
    <property type="project" value="InterPro"/>
</dbReference>
<sequence length="153" mass="18918">MKRFRYRLQTKLNVVSREESMAKAELARRQREYLKQVRLLRAWEQELESTYDRLRSKDGAVTTVHEIISVKEYVPVLRDRIRWQRTKVEKAQEEVNRARERLYEIMKERKALEKLKDRRWKEYLVEFRKQEQLVLDEVAMTRFWRGRTEGSKK</sequence>
<keyword evidence="6" id="KW-0145">Chemotaxis</keyword>
<dbReference type="NCBIfam" id="TIGR02473">
    <property type="entry name" value="flagell_FliJ"/>
    <property type="match status" value="1"/>
</dbReference>
<keyword evidence="12" id="KW-0969">Cilium</keyword>
<keyword evidence="5" id="KW-1003">Cell membrane</keyword>
<dbReference type="eggNOG" id="COG2882">
    <property type="taxonomic scope" value="Bacteria"/>
</dbReference>
<keyword evidence="12" id="KW-0282">Flagellum</keyword>
<evidence type="ECO:0000256" key="2">
    <source>
        <dbReference type="ARBA" id="ARBA00010004"/>
    </source>
</evidence>
<keyword evidence="13" id="KW-1185">Reference proteome</keyword>